<organism evidence="7 8">
    <name type="scientific">Zoogloea dura</name>
    <dbReference type="NCBI Taxonomy" id="2728840"/>
    <lineage>
        <taxon>Bacteria</taxon>
        <taxon>Pseudomonadati</taxon>
        <taxon>Pseudomonadota</taxon>
        <taxon>Betaproteobacteria</taxon>
        <taxon>Rhodocyclales</taxon>
        <taxon>Zoogloeaceae</taxon>
        <taxon>Zoogloea</taxon>
    </lineage>
</organism>
<name>A0A848FYW0_9RHOO</name>
<dbReference type="RefSeq" id="WP_169144754.1">
    <property type="nucleotide sequence ID" value="NZ_JABBGA010000003.1"/>
</dbReference>
<protein>
    <recommendedName>
        <fullName evidence="1">diguanylate cyclase</fullName>
        <ecNumber evidence="1">2.7.7.65</ecNumber>
    </recommendedName>
</protein>
<feature type="transmembrane region" description="Helical" evidence="5">
    <location>
        <begin position="100"/>
        <end position="121"/>
    </location>
</feature>
<dbReference type="PANTHER" id="PTHR45138:SF9">
    <property type="entry name" value="DIGUANYLATE CYCLASE DGCM-RELATED"/>
    <property type="match status" value="1"/>
</dbReference>
<evidence type="ECO:0000256" key="5">
    <source>
        <dbReference type="SAM" id="Phobius"/>
    </source>
</evidence>
<comment type="caution">
    <text evidence="7">The sequence shown here is derived from an EMBL/GenBank/DDBJ whole genome shotgun (WGS) entry which is preliminary data.</text>
</comment>
<dbReference type="SUPFAM" id="SSF55073">
    <property type="entry name" value="Nucleotide cyclase"/>
    <property type="match status" value="1"/>
</dbReference>
<dbReference type="SMART" id="SM00267">
    <property type="entry name" value="GGDEF"/>
    <property type="match status" value="1"/>
</dbReference>
<feature type="coiled-coil region" evidence="3">
    <location>
        <begin position="190"/>
        <end position="231"/>
    </location>
</feature>
<dbReference type="GO" id="GO:0043709">
    <property type="term" value="P:cell adhesion involved in single-species biofilm formation"/>
    <property type="evidence" value="ECO:0007669"/>
    <property type="project" value="TreeGrafter"/>
</dbReference>
<dbReference type="InterPro" id="IPR050469">
    <property type="entry name" value="Diguanylate_Cyclase"/>
</dbReference>
<dbReference type="PANTHER" id="PTHR45138">
    <property type="entry name" value="REGULATORY COMPONENTS OF SENSORY TRANSDUCTION SYSTEM"/>
    <property type="match status" value="1"/>
</dbReference>
<dbReference type="GO" id="GO:0005886">
    <property type="term" value="C:plasma membrane"/>
    <property type="evidence" value="ECO:0007669"/>
    <property type="project" value="TreeGrafter"/>
</dbReference>
<evidence type="ECO:0000313" key="7">
    <source>
        <dbReference type="EMBL" id="NML25107.1"/>
    </source>
</evidence>
<dbReference type="NCBIfam" id="TIGR00254">
    <property type="entry name" value="GGDEF"/>
    <property type="match status" value="1"/>
</dbReference>
<dbReference type="EMBL" id="JABBGA010000003">
    <property type="protein sequence ID" value="NML25107.1"/>
    <property type="molecule type" value="Genomic_DNA"/>
</dbReference>
<feature type="region of interest" description="Disordered" evidence="4">
    <location>
        <begin position="1"/>
        <end position="23"/>
    </location>
</feature>
<keyword evidence="8" id="KW-1185">Reference proteome</keyword>
<dbReference type="InterPro" id="IPR043128">
    <property type="entry name" value="Rev_trsase/Diguanyl_cyclase"/>
</dbReference>
<keyword evidence="3" id="KW-0175">Coiled coil</keyword>
<evidence type="ECO:0000256" key="1">
    <source>
        <dbReference type="ARBA" id="ARBA00012528"/>
    </source>
</evidence>
<gene>
    <name evidence="7" type="ORF">HHL15_05105</name>
</gene>
<proteinExistence type="predicted"/>
<feature type="transmembrane region" description="Helical" evidence="5">
    <location>
        <begin position="167"/>
        <end position="187"/>
    </location>
</feature>
<dbReference type="Gene3D" id="3.30.70.270">
    <property type="match status" value="1"/>
</dbReference>
<dbReference type="Proteomes" id="UP000580043">
    <property type="component" value="Unassembled WGS sequence"/>
</dbReference>
<evidence type="ECO:0000256" key="4">
    <source>
        <dbReference type="SAM" id="MobiDB-lite"/>
    </source>
</evidence>
<feature type="transmembrane region" description="Helical" evidence="5">
    <location>
        <begin position="141"/>
        <end position="160"/>
    </location>
</feature>
<feature type="domain" description="GGDEF" evidence="6">
    <location>
        <begin position="262"/>
        <end position="392"/>
    </location>
</feature>
<dbReference type="EC" id="2.7.7.65" evidence="1"/>
<dbReference type="InterPro" id="IPR029787">
    <property type="entry name" value="Nucleotide_cyclase"/>
</dbReference>
<feature type="transmembrane region" description="Helical" evidence="5">
    <location>
        <begin position="36"/>
        <end position="55"/>
    </location>
</feature>
<dbReference type="GO" id="GO:1902201">
    <property type="term" value="P:negative regulation of bacterial-type flagellum-dependent cell motility"/>
    <property type="evidence" value="ECO:0007669"/>
    <property type="project" value="TreeGrafter"/>
</dbReference>
<evidence type="ECO:0000313" key="8">
    <source>
        <dbReference type="Proteomes" id="UP000580043"/>
    </source>
</evidence>
<dbReference type="FunFam" id="3.30.70.270:FF:000001">
    <property type="entry name" value="Diguanylate cyclase domain protein"/>
    <property type="match status" value="1"/>
</dbReference>
<evidence type="ECO:0000259" key="6">
    <source>
        <dbReference type="PROSITE" id="PS50887"/>
    </source>
</evidence>
<dbReference type="Pfam" id="PF00990">
    <property type="entry name" value="GGDEF"/>
    <property type="match status" value="1"/>
</dbReference>
<keyword evidence="5" id="KW-0472">Membrane</keyword>
<dbReference type="CDD" id="cd01949">
    <property type="entry name" value="GGDEF"/>
    <property type="match status" value="1"/>
</dbReference>
<dbReference type="Pfam" id="PF05230">
    <property type="entry name" value="MASE2"/>
    <property type="match status" value="1"/>
</dbReference>
<keyword evidence="5" id="KW-1133">Transmembrane helix</keyword>
<dbReference type="AlphaFoldDB" id="A0A848FYW0"/>
<dbReference type="InterPro" id="IPR000160">
    <property type="entry name" value="GGDEF_dom"/>
</dbReference>
<dbReference type="GO" id="GO:0052621">
    <property type="term" value="F:diguanylate cyclase activity"/>
    <property type="evidence" value="ECO:0007669"/>
    <property type="project" value="UniProtKB-EC"/>
</dbReference>
<evidence type="ECO:0000256" key="3">
    <source>
        <dbReference type="SAM" id="Coils"/>
    </source>
</evidence>
<dbReference type="PROSITE" id="PS50887">
    <property type="entry name" value="GGDEF"/>
    <property type="match status" value="1"/>
</dbReference>
<dbReference type="InterPro" id="IPR007894">
    <property type="entry name" value="MASE2"/>
</dbReference>
<keyword evidence="5" id="KW-0812">Transmembrane</keyword>
<comment type="catalytic activity">
    <reaction evidence="2">
        <text>2 GTP = 3',3'-c-di-GMP + 2 diphosphate</text>
        <dbReference type="Rhea" id="RHEA:24898"/>
        <dbReference type="ChEBI" id="CHEBI:33019"/>
        <dbReference type="ChEBI" id="CHEBI:37565"/>
        <dbReference type="ChEBI" id="CHEBI:58805"/>
        <dbReference type="EC" id="2.7.7.65"/>
    </reaction>
</comment>
<evidence type="ECO:0000256" key="2">
    <source>
        <dbReference type="ARBA" id="ARBA00034247"/>
    </source>
</evidence>
<sequence>MPIAPPSLRPRLPDTPGGDRPETATQRLSWVVQMHYRMRTAAFGMLFLAVCLHARVEAVSASIWLFLGVLLIVYPHLQFRRARSSSAPLDTEMHNLSADSLLLGMAAAALGFPLWITFSSLLGTLSNNTANKGWPGVAETLLAFSTGALIGGLVWGFRLVPGNDLPTTLLCIVCLTAYLVAMGHIAFTRIQRLRDTREALQQRERDLLAANDALQRNLQAIDALQAQLREQAIRDPLTGLYNRRYLDATLQRELARSQRDDQPLALILMDLDHFKRVNDTYGHQAGDAVLLQLARLLTEMARAGDVASRHGGEEFLLLMPTMSLATARERAEALRHAFGSRGIPFGGLTLHATLSIGIAACPDHGNTAEDLFRHADRSLYQAKHGGRNRVEG</sequence>
<reference evidence="7 8" key="1">
    <citation type="submission" date="2020-04" db="EMBL/GenBank/DDBJ databases">
        <title>Zoogloea sp. G-4-1-14 isolated from soil.</title>
        <authorList>
            <person name="Dahal R.H."/>
        </authorList>
    </citation>
    <scope>NUCLEOTIDE SEQUENCE [LARGE SCALE GENOMIC DNA]</scope>
    <source>
        <strain evidence="7 8">G-4-1-14</strain>
    </source>
</reference>
<accession>A0A848FYW0</accession>